<reference evidence="1 2" key="1">
    <citation type="submission" date="2011-02" db="EMBL/GenBank/DDBJ databases">
        <title>The Genome Sequence of Sphaeroforma arctica JP610.</title>
        <authorList>
            <consortium name="The Broad Institute Genome Sequencing Platform"/>
            <person name="Russ C."/>
            <person name="Cuomo C."/>
            <person name="Young S.K."/>
            <person name="Zeng Q."/>
            <person name="Gargeya S."/>
            <person name="Alvarado L."/>
            <person name="Berlin A."/>
            <person name="Chapman S.B."/>
            <person name="Chen Z."/>
            <person name="Freedman E."/>
            <person name="Gellesch M."/>
            <person name="Goldberg J."/>
            <person name="Griggs A."/>
            <person name="Gujja S."/>
            <person name="Heilman E."/>
            <person name="Heiman D."/>
            <person name="Howarth C."/>
            <person name="Mehta T."/>
            <person name="Neiman D."/>
            <person name="Pearson M."/>
            <person name="Roberts A."/>
            <person name="Saif S."/>
            <person name="Shea T."/>
            <person name="Shenoy N."/>
            <person name="Sisk P."/>
            <person name="Stolte C."/>
            <person name="Sykes S."/>
            <person name="White J."/>
            <person name="Yandava C."/>
            <person name="Burger G."/>
            <person name="Gray M.W."/>
            <person name="Holland P.W.H."/>
            <person name="King N."/>
            <person name="Lang F.B.F."/>
            <person name="Roger A.J."/>
            <person name="Ruiz-Trillo I."/>
            <person name="Haas B."/>
            <person name="Nusbaum C."/>
            <person name="Birren B."/>
        </authorList>
    </citation>
    <scope>NUCLEOTIDE SEQUENCE [LARGE SCALE GENOMIC DNA]</scope>
    <source>
        <strain evidence="1 2">JP610</strain>
    </source>
</reference>
<dbReference type="GeneID" id="25901110"/>
<evidence type="ECO:0000313" key="2">
    <source>
        <dbReference type="Proteomes" id="UP000054560"/>
    </source>
</evidence>
<sequence>MISPQTPNIHHNTDLLDYKGHFNDHIDLSEEWWLNRNGINLLNIVGDFLVTDVVPDTEQTFENTMKLLEVCYNRTSNIVVWNNVFVLLIHRELENDDRIARTIEGWKYSHVFHSGPMDPVPPKVVVPRIKKPTRKMRYGVTKKDGKPCKQRILKTGTYQHHRPRLAA</sequence>
<gene>
    <name evidence="1" type="ORF">SARC_00606</name>
</gene>
<proteinExistence type="predicted"/>
<protein>
    <submittedName>
        <fullName evidence="1">Uncharacterized protein</fullName>
    </submittedName>
</protein>
<dbReference type="RefSeq" id="XP_014161180.1">
    <property type="nucleotide sequence ID" value="XM_014305705.1"/>
</dbReference>
<dbReference type="Proteomes" id="UP000054560">
    <property type="component" value="Unassembled WGS sequence"/>
</dbReference>
<name>A0A0L0GG67_9EUKA</name>
<dbReference type="EMBL" id="KQ241616">
    <property type="protein sequence ID" value="KNC87278.1"/>
    <property type="molecule type" value="Genomic_DNA"/>
</dbReference>
<accession>A0A0L0GG67</accession>
<organism evidence="1 2">
    <name type="scientific">Sphaeroforma arctica JP610</name>
    <dbReference type="NCBI Taxonomy" id="667725"/>
    <lineage>
        <taxon>Eukaryota</taxon>
        <taxon>Ichthyosporea</taxon>
        <taxon>Ichthyophonida</taxon>
        <taxon>Sphaeroforma</taxon>
    </lineage>
</organism>
<evidence type="ECO:0000313" key="1">
    <source>
        <dbReference type="EMBL" id="KNC87278.1"/>
    </source>
</evidence>
<dbReference type="AlphaFoldDB" id="A0A0L0GG67"/>
<keyword evidence="2" id="KW-1185">Reference proteome</keyword>